<keyword evidence="1" id="KW-0472">Membrane</keyword>
<dbReference type="RefSeq" id="WP_106343551.1">
    <property type="nucleotide sequence ID" value="NZ_PVNE01000001.1"/>
</dbReference>
<dbReference type="EMBL" id="PVNE01000001">
    <property type="protein sequence ID" value="PRX42599.1"/>
    <property type="molecule type" value="Genomic_DNA"/>
</dbReference>
<comment type="caution">
    <text evidence="2">The sequence shown here is derived from an EMBL/GenBank/DDBJ whole genome shotgun (WGS) entry which is preliminary data.</text>
</comment>
<proteinExistence type="predicted"/>
<protein>
    <submittedName>
        <fullName evidence="2">Putative membrane protein</fullName>
    </submittedName>
</protein>
<sequence>MQGSGVFRRLTLMFTSGLLVILPLAGTVYLLRYVYRLVNGWGLALLPENLRFPGLGLLVVVGLVLFIGFLARIWLTRKVFDFIDRLIHRLPFIKGVYGTLKDTIHSLFGEKKSFDTVVLVPVAGTRRIGFLTVKEPCFKTSDGKEYVGVYLPQSMQFAGDLHWFEREEIEVLDLSVEEAMRIILSAGVSKGTPKNE</sequence>
<feature type="transmembrane region" description="Helical" evidence="1">
    <location>
        <begin position="12"/>
        <end position="35"/>
    </location>
</feature>
<dbReference type="OrthoDB" id="9789516at2"/>
<evidence type="ECO:0000256" key="1">
    <source>
        <dbReference type="SAM" id="Phobius"/>
    </source>
</evidence>
<dbReference type="Pfam" id="PF04367">
    <property type="entry name" value="DUF502"/>
    <property type="match status" value="1"/>
</dbReference>
<dbReference type="InterPro" id="IPR007462">
    <property type="entry name" value="COV1-like"/>
</dbReference>
<name>A0A2T0LJ91_9BACL</name>
<evidence type="ECO:0000313" key="2">
    <source>
        <dbReference type="EMBL" id="PRX42599.1"/>
    </source>
</evidence>
<organism evidence="2 3">
    <name type="scientific">Planifilum fimeticola</name>
    <dbReference type="NCBI Taxonomy" id="201975"/>
    <lineage>
        <taxon>Bacteria</taxon>
        <taxon>Bacillati</taxon>
        <taxon>Bacillota</taxon>
        <taxon>Bacilli</taxon>
        <taxon>Bacillales</taxon>
        <taxon>Thermoactinomycetaceae</taxon>
        <taxon>Planifilum</taxon>
    </lineage>
</organism>
<dbReference type="PANTHER" id="PTHR31876:SF26">
    <property type="entry name" value="PROTEIN LIKE COV 2"/>
    <property type="match status" value="1"/>
</dbReference>
<dbReference type="AlphaFoldDB" id="A0A2T0LJ91"/>
<accession>A0A2T0LJ91</accession>
<gene>
    <name evidence="2" type="ORF">CLV97_10187</name>
</gene>
<keyword evidence="1" id="KW-1133">Transmembrane helix</keyword>
<feature type="transmembrane region" description="Helical" evidence="1">
    <location>
        <begin position="55"/>
        <end position="75"/>
    </location>
</feature>
<evidence type="ECO:0000313" key="3">
    <source>
        <dbReference type="Proteomes" id="UP000237797"/>
    </source>
</evidence>
<dbReference type="PANTHER" id="PTHR31876">
    <property type="entry name" value="COV-LIKE PROTEIN 1"/>
    <property type="match status" value="1"/>
</dbReference>
<keyword evidence="1" id="KW-0812">Transmembrane</keyword>
<dbReference type="Proteomes" id="UP000237797">
    <property type="component" value="Unassembled WGS sequence"/>
</dbReference>
<reference evidence="2 3" key="1">
    <citation type="submission" date="2018-03" db="EMBL/GenBank/DDBJ databases">
        <title>Genomic Encyclopedia of Archaeal and Bacterial Type Strains, Phase II (KMG-II): from individual species to whole genera.</title>
        <authorList>
            <person name="Goeker M."/>
        </authorList>
    </citation>
    <scope>NUCLEOTIDE SEQUENCE [LARGE SCALE GENOMIC DNA]</scope>
    <source>
        <strain evidence="2 3">DSM 44946</strain>
    </source>
</reference>
<keyword evidence="3" id="KW-1185">Reference proteome</keyword>